<accession>A0A4Q9LGV4</accession>
<organism evidence="2 3">
    <name type="scientific">Hamiltosporidium tvaerminnensis</name>
    <dbReference type="NCBI Taxonomy" id="1176355"/>
    <lineage>
        <taxon>Eukaryota</taxon>
        <taxon>Fungi</taxon>
        <taxon>Fungi incertae sedis</taxon>
        <taxon>Microsporidia</taxon>
        <taxon>Dubosqiidae</taxon>
        <taxon>Hamiltosporidium</taxon>
    </lineage>
</organism>
<evidence type="ECO:0000313" key="2">
    <source>
        <dbReference type="EMBL" id="TBU06401.1"/>
    </source>
</evidence>
<keyword evidence="3" id="KW-1185">Reference proteome</keyword>
<keyword evidence="1" id="KW-0732">Signal</keyword>
<evidence type="ECO:0000256" key="1">
    <source>
        <dbReference type="SAM" id="SignalP"/>
    </source>
</evidence>
<evidence type="ECO:0000313" key="3">
    <source>
        <dbReference type="Proteomes" id="UP000292282"/>
    </source>
</evidence>
<gene>
    <name evidence="2" type="ORF">CWI38_2585p0010</name>
</gene>
<proteinExistence type="predicted"/>
<dbReference type="AlphaFoldDB" id="A0A4Q9LGV4"/>
<dbReference type="VEuPathDB" id="MicrosporidiaDB:CWI38_2585p0010"/>
<comment type="caution">
    <text evidence="2">The sequence shown here is derived from an EMBL/GenBank/DDBJ whole genome shotgun (WGS) entry which is preliminary data.</text>
</comment>
<name>A0A4Q9LGV4_9MICR</name>
<feature type="chain" id="PRO_5020285107" evidence="1">
    <location>
        <begin position="24"/>
        <end position="81"/>
    </location>
</feature>
<reference evidence="2 3" key="1">
    <citation type="submission" date="2017-12" db="EMBL/GenBank/DDBJ databases">
        <authorList>
            <person name="Pombert J.-F."/>
            <person name="Haag K.L."/>
            <person name="Ebert D."/>
        </authorList>
    </citation>
    <scope>NUCLEOTIDE SEQUENCE [LARGE SCALE GENOMIC DNA]</scope>
    <source>
        <strain evidence="2">IL-G-3</strain>
    </source>
</reference>
<dbReference type="EMBL" id="PITK01002585">
    <property type="protein sequence ID" value="TBU06401.1"/>
    <property type="molecule type" value="Genomic_DNA"/>
</dbReference>
<feature type="signal peptide" evidence="1">
    <location>
        <begin position="1"/>
        <end position="23"/>
    </location>
</feature>
<dbReference type="Proteomes" id="UP000292282">
    <property type="component" value="Unassembled WGS sequence"/>
</dbReference>
<sequence>MYLKNVFFYICFLTFLSLQFDACLKLKKDVIYNDIFEPDYEFKECNTIILVYKNVYKLNVFVNISKEKEKYAEDCILYEKF</sequence>
<protein>
    <submittedName>
        <fullName evidence="2">Uncharacterized protein</fullName>
    </submittedName>
</protein>